<dbReference type="PROSITE" id="PS50920">
    <property type="entry name" value="SOLCAR"/>
    <property type="match status" value="2"/>
</dbReference>
<dbReference type="Gene3D" id="1.50.40.10">
    <property type="entry name" value="Mitochondrial carrier domain"/>
    <property type="match status" value="1"/>
</dbReference>
<organism evidence="11 12">
    <name type="scientific">Smittium megazygosporum</name>
    <dbReference type="NCBI Taxonomy" id="133381"/>
    <lineage>
        <taxon>Eukaryota</taxon>
        <taxon>Fungi</taxon>
        <taxon>Fungi incertae sedis</taxon>
        <taxon>Zoopagomycota</taxon>
        <taxon>Kickxellomycotina</taxon>
        <taxon>Harpellomycetes</taxon>
        <taxon>Harpellales</taxon>
        <taxon>Legeriomycetaceae</taxon>
        <taxon>Smittium</taxon>
    </lineage>
</organism>
<evidence type="ECO:0000256" key="2">
    <source>
        <dbReference type="ARBA" id="ARBA00006375"/>
    </source>
</evidence>
<dbReference type="InterPro" id="IPR002067">
    <property type="entry name" value="MCP"/>
</dbReference>
<sequence length="290" mass="32076">MDEENLVTPSINALAGSMSSALALAIIYPMDTVKVRIQVQTAHEEKKYSGILSGIQRIVSEEGFAALYNGLVSNLVNQSLSNYLYFYFYAYLKNMYFKFTLAPPGAPIPTPIELSVGVLSGVFGQCVTLPISVISTRQQMSTEKAEAGVFKIVKDIVKSDGITGMWKGFGPSMILCINPAITYGLFEKIKEFIIHKKFRIGIDAGLESPFLTPIEAFLTGALSKVVATIVTYPYISAKARLMWKPSQEEIEKYGDDVIYTGTLDILKKLFKIHGLKGWFMFLCSKSSSPR</sequence>
<evidence type="ECO:0000313" key="12">
    <source>
        <dbReference type="Proteomes" id="UP000245609"/>
    </source>
</evidence>
<evidence type="ECO:0000256" key="6">
    <source>
        <dbReference type="ARBA" id="ARBA00022989"/>
    </source>
</evidence>
<keyword evidence="3 10" id="KW-0813">Transport</keyword>
<dbReference type="Pfam" id="PF00153">
    <property type="entry name" value="Mito_carr"/>
    <property type="match status" value="3"/>
</dbReference>
<dbReference type="GO" id="GO:0031966">
    <property type="term" value="C:mitochondrial membrane"/>
    <property type="evidence" value="ECO:0007669"/>
    <property type="project" value="UniProtKB-SubCell"/>
</dbReference>
<evidence type="ECO:0000256" key="1">
    <source>
        <dbReference type="ARBA" id="ARBA00004225"/>
    </source>
</evidence>
<dbReference type="GO" id="GO:0015217">
    <property type="term" value="F:ADP transmembrane transporter activity"/>
    <property type="evidence" value="ECO:0007669"/>
    <property type="project" value="TreeGrafter"/>
</dbReference>
<proteinExistence type="inferred from homology"/>
<evidence type="ECO:0000256" key="5">
    <source>
        <dbReference type="ARBA" id="ARBA00022737"/>
    </source>
</evidence>
<dbReference type="InterPro" id="IPR018108">
    <property type="entry name" value="MCP_transmembrane"/>
</dbReference>
<feature type="repeat" description="Solcar" evidence="9">
    <location>
        <begin position="108"/>
        <end position="192"/>
    </location>
</feature>
<evidence type="ECO:0000256" key="8">
    <source>
        <dbReference type="ARBA" id="ARBA00023136"/>
    </source>
</evidence>
<dbReference type="STRING" id="133381.A0A2T9ZCK5"/>
<dbReference type="EMBL" id="MBFS01000507">
    <property type="protein sequence ID" value="PVV02328.1"/>
    <property type="molecule type" value="Genomic_DNA"/>
</dbReference>
<protein>
    <submittedName>
        <fullName evidence="11">Uncharacterized protein</fullName>
    </submittedName>
</protein>
<keyword evidence="12" id="KW-1185">Reference proteome</keyword>
<evidence type="ECO:0000256" key="3">
    <source>
        <dbReference type="ARBA" id="ARBA00022448"/>
    </source>
</evidence>
<comment type="subcellular location">
    <subcellularLocation>
        <location evidence="1">Mitochondrion membrane</location>
        <topology evidence="1">Multi-pass membrane protein</topology>
    </subcellularLocation>
</comment>
<dbReference type="OrthoDB" id="446044at2759"/>
<evidence type="ECO:0000313" key="11">
    <source>
        <dbReference type="EMBL" id="PVV02328.1"/>
    </source>
</evidence>
<dbReference type="InterPro" id="IPR023395">
    <property type="entry name" value="MCP_dom_sf"/>
</dbReference>
<dbReference type="SUPFAM" id="SSF103506">
    <property type="entry name" value="Mitochondrial carrier"/>
    <property type="match status" value="1"/>
</dbReference>
<evidence type="ECO:0000256" key="10">
    <source>
        <dbReference type="RuleBase" id="RU000488"/>
    </source>
</evidence>
<keyword evidence="5" id="KW-0677">Repeat</keyword>
<comment type="caution">
    <text evidence="11">The sequence shown here is derived from an EMBL/GenBank/DDBJ whole genome shotgun (WGS) entry which is preliminary data.</text>
</comment>
<dbReference type="InterPro" id="IPR052217">
    <property type="entry name" value="Mito/Peroxisomal_Carrier"/>
</dbReference>
<keyword evidence="7" id="KW-0496">Mitochondrion</keyword>
<name>A0A2T9ZCK5_9FUNG</name>
<keyword evidence="6" id="KW-1133">Transmembrane helix</keyword>
<evidence type="ECO:0000256" key="4">
    <source>
        <dbReference type="ARBA" id="ARBA00022692"/>
    </source>
</evidence>
<evidence type="ECO:0000256" key="9">
    <source>
        <dbReference type="PROSITE-ProRule" id="PRU00282"/>
    </source>
</evidence>
<dbReference type="PANTHER" id="PTHR45939:SF1">
    <property type="entry name" value="MITOCHONDRIAL THIAMINE PYROPHOSPHATE CARRIER 1-RELATED"/>
    <property type="match status" value="1"/>
</dbReference>
<reference evidence="11 12" key="1">
    <citation type="journal article" date="2018" name="MBio">
        <title>Comparative Genomics Reveals the Core Gene Toolbox for the Fungus-Insect Symbiosis.</title>
        <authorList>
            <person name="Wang Y."/>
            <person name="Stata M."/>
            <person name="Wang W."/>
            <person name="Stajich J.E."/>
            <person name="White M.M."/>
            <person name="Moncalvo J.M."/>
        </authorList>
    </citation>
    <scope>NUCLEOTIDE SEQUENCE [LARGE SCALE GENOMIC DNA]</scope>
    <source>
        <strain evidence="11 12">SC-DP-2</strain>
    </source>
</reference>
<feature type="repeat" description="Solcar" evidence="9">
    <location>
        <begin position="7"/>
        <end position="95"/>
    </location>
</feature>
<keyword evidence="4 9" id="KW-0812">Transmembrane</keyword>
<evidence type="ECO:0000256" key="7">
    <source>
        <dbReference type="ARBA" id="ARBA00023128"/>
    </source>
</evidence>
<accession>A0A2T9ZCK5</accession>
<dbReference type="PANTHER" id="PTHR45939">
    <property type="entry name" value="PEROXISOMAL MEMBRANE PROTEIN PMP34-RELATED"/>
    <property type="match status" value="1"/>
</dbReference>
<gene>
    <name evidence="11" type="ORF">BB560_003222</name>
</gene>
<dbReference type="Proteomes" id="UP000245609">
    <property type="component" value="Unassembled WGS sequence"/>
</dbReference>
<comment type="similarity">
    <text evidence="2 10">Belongs to the mitochondrial carrier (TC 2.A.29) family.</text>
</comment>
<dbReference type="PRINTS" id="PR00926">
    <property type="entry name" value="MITOCARRIER"/>
</dbReference>
<dbReference type="AlphaFoldDB" id="A0A2T9ZCK5"/>
<keyword evidence="8 9" id="KW-0472">Membrane</keyword>